<keyword evidence="3" id="KW-1185">Reference proteome</keyword>
<feature type="compositionally biased region" description="Basic residues" evidence="1">
    <location>
        <begin position="155"/>
        <end position="177"/>
    </location>
</feature>
<feature type="region of interest" description="Disordered" evidence="1">
    <location>
        <begin position="1"/>
        <end position="64"/>
    </location>
</feature>
<feature type="compositionally biased region" description="Basic and acidic residues" evidence="1">
    <location>
        <begin position="444"/>
        <end position="454"/>
    </location>
</feature>
<organism evidence="2 3">
    <name type="scientific">Stachybotrys chartarum (strain CBS 109288 / IBT 7711)</name>
    <name type="common">Toxic black mold</name>
    <name type="synonym">Stilbospora chartarum</name>
    <dbReference type="NCBI Taxonomy" id="1280523"/>
    <lineage>
        <taxon>Eukaryota</taxon>
        <taxon>Fungi</taxon>
        <taxon>Dikarya</taxon>
        <taxon>Ascomycota</taxon>
        <taxon>Pezizomycotina</taxon>
        <taxon>Sordariomycetes</taxon>
        <taxon>Hypocreomycetidae</taxon>
        <taxon>Hypocreales</taxon>
        <taxon>Stachybotryaceae</taxon>
        <taxon>Stachybotrys</taxon>
    </lineage>
</organism>
<name>A0A084B249_STACB</name>
<feature type="compositionally biased region" description="Low complexity" evidence="1">
    <location>
        <begin position="35"/>
        <end position="48"/>
    </location>
</feature>
<feature type="region of interest" description="Disordered" evidence="1">
    <location>
        <begin position="426"/>
        <end position="526"/>
    </location>
</feature>
<feature type="region of interest" description="Disordered" evidence="1">
    <location>
        <begin position="143"/>
        <end position="277"/>
    </location>
</feature>
<proteinExistence type="predicted"/>
<evidence type="ECO:0000256" key="1">
    <source>
        <dbReference type="SAM" id="MobiDB-lite"/>
    </source>
</evidence>
<dbReference type="AlphaFoldDB" id="A0A084B249"/>
<feature type="compositionally biased region" description="Polar residues" evidence="1">
    <location>
        <begin position="455"/>
        <end position="466"/>
    </location>
</feature>
<feature type="compositionally biased region" description="Low complexity" evidence="1">
    <location>
        <begin position="228"/>
        <end position="237"/>
    </location>
</feature>
<reference evidence="2 3" key="1">
    <citation type="journal article" date="2014" name="BMC Genomics">
        <title>Comparative genome sequencing reveals chemotype-specific gene clusters in the toxigenic black mold Stachybotrys.</title>
        <authorList>
            <person name="Semeiks J."/>
            <person name="Borek D."/>
            <person name="Otwinowski Z."/>
            <person name="Grishin N.V."/>
        </authorList>
    </citation>
    <scope>NUCLEOTIDE SEQUENCE [LARGE SCALE GENOMIC DNA]</scope>
    <source>
        <strain evidence="3">CBS 109288 / IBT 7711</strain>
    </source>
</reference>
<dbReference type="OrthoDB" id="5104964at2759"/>
<sequence>MAQPQEPDATAGLLDTQTTEQATSVGNTCPELEGDVAAAGPADGPTVASQDIPSRPTIDSSMPLPRPEVLALPSNRSHLHQGWTATYYPMAKCDFCERQGRPVLQKCDKCKMSICVECYQSGKLAGNSLHEIDPSTVVWYTGPGPNELGADGGKTAKRRGARGGSRGRRRGRGKVARVRGGGGVQKLEPKLARGRAREQGPRSGRVKGTSRRQVISDTPSPPYEPAGSDTTAATLSDDTFRSGSTMQCETEYGKENVPYQKSNVGQRTASSGSSKTRERLEADLVADILTDMPSAPPKNQQYIAAECQNPTTASIQGDDVGLGLMGQPSLKLPPLRHLFPRSPLADLRFRGNVSSYPPVPGPTRHHMDYGQGYNRENVSARYSIPGGGSPALFAGNSSMSAGSSLTLEHQNTRDADMRSRYRAHHRGWDENSSPAVQETSCNVKHLDQSRRRDSASSGTLHGSSRATDYRPMAFDENSTSHQQAQGSQHNDKAHGSYHSHARNAYPPFQAQSGPSTQGFNDYSNEPLGEVQELGTKLQQQTLAMHADYQHWTLERCFRQQIEGSWARRVPHTLTGNKGDQHAFRLLERAADFASIGLGLGENNDARGLLMSSMLANDAAAVYPGQEGDADRN</sequence>
<feature type="compositionally biased region" description="Polar residues" evidence="1">
    <location>
        <begin position="259"/>
        <end position="274"/>
    </location>
</feature>
<protein>
    <recommendedName>
        <fullName evidence="4">ZZ-type domain-containing protein</fullName>
    </recommendedName>
</protein>
<feature type="compositionally biased region" description="Polar residues" evidence="1">
    <location>
        <begin position="49"/>
        <end position="60"/>
    </location>
</feature>
<feature type="compositionally biased region" description="Polar residues" evidence="1">
    <location>
        <begin position="430"/>
        <end position="442"/>
    </location>
</feature>
<dbReference type="Proteomes" id="UP000028045">
    <property type="component" value="Unassembled WGS sequence"/>
</dbReference>
<feature type="compositionally biased region" description="Polar residues" evidence="1">
    <location>
        <begin position="476"/>
        <end position="488"/>
    </location>
</feature>
<feature type="compositionally biased region" description="Polar residues" evidence="1">
    <location>
        <begin position="15"/>
        <end position="27"/>
    </location>
</feature>
<gene>
    <name evidence="2" type="ORF">S7711_11217</name>
</gene>
<evidence type="ECO:0000313" key="2">
    <source>
        <dbReference type="EMBL" id="KEY71628.1"/>
    </source>
</evidence>
<feature type="compositionally biased region" description="Basic and acidic residues" evidence="1">
    <location>
        <begin position="187"/>
        <end position="200"/>
    </location>
</feature>
<accession>A0A084B249</accession>
<dbReference type="HOGENOM" id="CLU_434236_0_0_1"/>
<feature type="compositionally biased region" description="Polar residues" evidence="1">
    <location>
        <begin position="509"/>
        <end position="523"/>
    </location>
</feature>
<evidence type="ECO:0000313" key="3">
    <source>
        <dbReference type="Proteomes" id="UP000028045"/>
    </source>
</evidence>
<evidence type="ECO:0008006" key="4">
    <source>
        <dbReference type="Google" id="ProtNLM"/>
    </source>
</evidence>
<dbReference type="EMBL" id="KL648252">
    <property type="protein sequence ID" value="KEY71628.1"/>
    <property type="molecule type" value="Genomic_DNA"/>
</dbReference>